<keyword evidence="8 10" id="KW-0472">Membrane</keyword>
<evidence type="ECO:0000256" key="4">
    <source>
        <dbReference type="ARBA" id="ARBA00022231"/>
    </source>
</evidence>
<evidence type="ECO:0000256" key="3">
    <source>
        <dbReference type="ARBA" id="ARBA00007990"/>
    </source>
</evidence>
<evidence type="ECO:0000256" key="2">
    <source>
        <dbReference type="ARBA" id="ARBA00004477"/>
    </source>
</evidence>
<evidence type="ECO:0000313" key="12">
    <source>
        <dbReference type="Proteomes" id="UP000678499"/>
    </source>
</evidence>
<comment type="similarity">
    <text evidence="3">Belongs to the TRAP-gamma family.</text>
</comment>
<dbReference type="EMBL" id="CAJPEX010000136">
    <property type="protein sequence ID" value="CAG0913641.1"/>
    <property type="molecule type" value="Genomic_DNA"/>
</dbReference>
<keyword evidence="12" id="KW-1185">Reference proteome</keyword>
<comment type="subcellular location">
    <subcellularLocation>
        <location evidence="2">Endoplasmic reticulum membrane</location>
        <topology evidence="2">Multi-pass membrane protein</topology>
    </subcellularLocation>
</comment>
<reference evidence="11" key="1">
    <citation type="submission" date="2020-11" db="EMBL/GenBank/DDBJ databases">
        <authorList>
            <person name="Tran Van P."/>
        </authorList>
    </citation>
    <scope>NUCLEOTIDE SEQUENCE</scope>
</reference>
<dbReference type="Pfam" id="PF07074">
    <property type="entry name" value="TRAP-gamma"/>
    <property type="match status" value="1"/>
</dbReference>
<dbReference type="InterPro" id="IPR009779">
    <property type="entry name" value="SSR3"/>
</dbReference>
<evidence type="ECO:0000256" key="8">
    <source>
        <dbReference type="ARBA" id="ARBA00023136"/>
    </source>
</evidence>
<gene>
    <name evidence="11" type="ORF">NMOB1V02_LOCUS1373</name>
</gene>
<dbReference type="OrthoDB" id="10059529at2759"/>
<keyword evidence="5 10" id="KW-0812">Transmembrane</keyword>
<dbReference type="GO" id="GO:0005789">
    <property type="term" value="C:endoplasmic reticulum membrane"/>
    <property type="evidence" value="ECO:0007669"/>
    <property type="project" value="UniProtKB-SubCell"/>
</dbReference>
<dbReference type="GO" id="GO:0006614">
    <property type="term" value="P:SRP-dependent cotranslational protein targeting to membrane"/>
    <property type="evidence" value="ECO:0007669"/>
    <property type="project" value="InterPro"/>
</dbReference>
<sequence length="230" mass="25991">MAWKRNSRVEWLWVEVVLEGSQAGEVERLSGRVCLNFVSLLRTHSAVKMPKPNSGLTKEEEILLTDFGRNVTAKYSAIFYTNAFLVSVIPIWLFWRVHLMEPLDSAIVFVVGSLISTYLVAFAYKNTKFLLKHKVASKREDAVTKEMSKKLSEDKKMPKNEKDHRVLWKINEVADYEATTFAIFFNNAIFVAVLIIASTYVLRSFSPSVNYLLSMGVASGLIALLSTGSK</sequence>
<evidence type="ECO:0000256" key="9">
    <source>
        <dbReference type="ARBA" id="ARBA00030917"/>
    </source>
</evidence>
<evidence type="ECO:0000256" key="7">
    <source>
        <dbReference type="ARBA" id="ARBA00022989"/>
    </source>
</evidence>
<organism evidence="11">
    <name type="scientific">Notodromas monacha</name>
    <dbReference type="NCBI Taxonomy" id="399045"/>
    <lineage>
        <taxon>Eukaryota</taxon>
        <taxon>Metazoa</taxon>
        <taxon>Ecdysozoa</taxon>
        <taxon>Arthropoda</taxon>
        <taxon>Crustacea</taxon>
        <taxon>Oligostraca</taxon>
        <taxon>Ostracoda</taxon>
        <taxon>Podocopa</taxon>
        <taxon>Podocopida</taxon>
        <taxon>Cypridocopina</taxon>
        <taxon>Cypridoidea</taxon>
        <taxon>Cyprididae</taxon>
        <taxon>Notodromas</taxon>
    </lineage>
</organism>
<name>A0A7R9G8W5_9CRUS</name>
<dbReference type="AlphaFoldDB" id="A0A7R9G8W5"/>
<feature type="transmembrane region" description="Helical" evidence="10">
    <location>
        <begin position="107"/>
        <end position="124"/>
    </location>
</feature>
<dbReference type="Proteomes" id="UP000678499">
    <property type="component" value="Unassembled WGS sequence"/>
</dbReference>
<evidence type="ECO:0000256" key="1">
    <source>
        <dbReference type="ARBA" id="ARBA00002838"/>
    </source>
</evidence>
<evidence type="ECO:0000256" key="6">
    <source>
        <dbReference type="ARBA" id="ARBA00022824"/>
    </source>
</evidence>
<keyword evidence="7 10" id="KW-1133">Transmembrane helix</keyword>
<feature type="transmembrane region" description="Helical" evidence="10">
    <location>
        <begin position="77"/>
        <end position="95"/>
    </location>
</feature>
<dbReference type="PANTHER" id="PTHR13399:SF2">
    <property type="entry name" value="TRANSLOCON-ASSOCIATED PROTEIN SUBUNIT GAMMA"/>
    <property type="match status" value="1"/>
</dbReference>
<evidence type="ECO:0000313" key="11">
    <source>
        <dbReference type="EMBL" id="CAD7273489.1"/>
    </source>
</evidence>
<protein>
    <recommendedName>
        <fullName evidence="4">Translocon-associated protein subunit gamma</fullName>
    </recommendedName>
    <alternativeName>
        <fullName evidence="9">Signal sequence receptor subunit gamma</fullName>
    </alternativeName>
</protein>
<dbReference type="EMBL" id="OA882173">
    <property type="protein sequence ID" value="CAD7273489.1"/>
    <property type="molecule type" value="Genomic_DNA"/>
</dbReference>
<proteinExistence type="inferred from homology"/>
<feature type="transmembrane region" description="Helical" evidence="10">
    <location>
        <begin position="181"/>
        <end position="202"/>
    </location>
</feature>
<accession>A0A7R9G8W5</accession>
<comment type="function">
    <text evidence="1">TRAP proteins are part of a complex whose function is to bind calcium to the ER membrane and thereby regulate the retention of ER resident proteins.</text>
</comment>
<evidence type="ECO:0000256" key="10">
    <source>
        <dbReference type="SAM" id="Phobius"/>
    </source>
</evidence>
<feature type="transmembrane region" description="Helical" evidence="10">
    <location>
        <begin position="208"/>
        <end position="227"/>
    </location>
</feature>
<keyword evidence="6" id="KW-0256">Endoplasmic reticulum</keyword>
<dbReference type="PANTHER" id="PTHR13399">
    <property type="entry name" value="TRANSLOCON-ASSOCIATED PROTEIN TRAP , GAMMA SUBUNIT"/>
    <property type="match status" value="1"/>
</dbReference>
<evidence type="ECO:0000256" key="5">
    <source>
        <dbReference type="ARBA" id="ARBA00022692"/>
    </source>
</evidence>